<reference evidence="1" key="1">
    <citation type="submission" date="2022-02" db="EMBL/GenBank/DDBJ databases">
        <title>Plant Genome Project.</title>
        <authorList>
            <person name="Zhang R.-G."/>
        </authorList>
    </citation>
    <scope>NUCLEOTIDE SEQUENCE</scope>
    <source>
        <strain evidence="1">AT1</strain>
    </source>
</reference>
<protein>
    <submittedName>
        <fullName evidence="1">Uncharacterized protein</fullName>
    </submittedName>
</protein>
<evidence type="ECO:0000313" key="1">
    <source>
        <dbReference type="EMBL" id="KAI8557113.1"/>
    </source>
</evidence>
<proteinExistence type="predicted"/>
<sequence length="117" mass="13135">MPFGEISMVSEQILLQTLSMKLLSVILHGSKPTLQWDGLKEKTYSGLCSTKPYYIPASNSARVFVRGQEDEFSELALAAFYGVNEVSKLVTLTTTDMKHVDRKLKLCQDPSSHDKYC</sequence>
<comment type="caution">
    <text evidence="1">The sequence shown here is derived from an EMBL/GenBank/DDBJ whole genome shotgun (WGS) entry which is preliminary data.</text>
</comment>
<keyword evidence="2" id="KW-1185">Reference proteome</keyword>
<gene>
    <name evidence="1" type="ORF">RHMOL_Rhmol05G0309700</name>
</gene>
<evidence type="ECO:0000313" key="2">
    <source>
        <dbReference type="Proteomes" id="UP001062846"/>
    </source>
</evidence>
<accession>A0ACC0NWZ4</accession>
<organism evidence="1 2">
    <name type="scientific">Rhododendron molle</name>
    <name type="common">Chinese azalea</name>
    <name type="synonym">Azalea mollis</name>
    <dbReference type="NCBI Taxonomy" id="49168"/>
    <lineage>
        <taxon>Eukaryota</taxon>
        <taxon>Viridiplantae</taxon>
        <taxon>Streptophyta</taxon>
        <taxon>Embryophyta</taxon>
        <taxon>Tracheophyta</taxon>
        <taxon>Spermatophyta</taxon>
        <taxon>Magnoliopsida</taxon>
        <taxon>eudicotyledons</taxon>
        <taxon>Gunneridae</taxon>
        <taxon>Pentapetalae</taxon>
        <taxon>asterids</taxon>
        <taxon>Ericales</taxon>
        <taxon>Ericaceae</taxon>
        <taxon>Ericoideae</taxon>
        <taxon>Rhodoreae</taxon>
        <taxon>Rhododendron</taxon>
    </lineage>
</organism>
<dbReference type="EMBL" id="CM046392">
    <property type="protein sequence ID" value="KAI8557113.1"/>
    <property type="molecule type" value="Genomic_DNA"/>
</dbReference>
<dbReference type="Proteomes" id="UP001062846">
    <property type="component" value="Chromosome 5"/>
</dbReference>
<name>A0ACC0NWZ4_RHOML</name>